<organism evidence="1 2">
    <name type="scientific">Hypoxylon rubiginosum</name>
    <dbReference type="NCBI Taxonomy" id="110542"/>
    <lineage>
        <taxon>Eukaryota</taxon>
        <taxon>Fungi</taxon>
        <taxon>Dikarya</taxon>
        <taxon>Ascomycota</taxon>
        <taxon>Pezizomycotina</taxon>
        <taxon>Sordariomycetes</taxon>
        <taxon>Xylariomycetidae</taxon>
        <taxon>Xylariales</taxon>
        <taxon>Hypoxylaceae</taxon>
        <taxon>Hypoxylon</taxon>
    </lineage>
</organism>
<protein>
    <submittedName>
        <fullName evidence="1">Ankyrin</fullName>
    </submittedName>
</protein>
<dbReference type="Proteomes" id="UP001497680">
    <property type="component" value="Unassembled WGS sequence"/>
</dbReference>
<name>A0ACC0CWG5_9PEZI</name>
<accession>A0ACC0CWG5</accession>
<proteinExistence type="predicted"/>
<reference evidence="1 2" key="1">
    <citation type="journal article" date="2022" name="New Phytol.">
        <title>Ecological generalism drives hyperdiversity of secondary metabolite gene clusters in xylarialean endophytes.</title>
        <authorList>
            <person name="Franco M.E.E."/>
            <person name="Wisecaver J.H."/>
            <person name="Arnold A.E."/>
            <person name="Ju Y.M."/>
            <person name="Slot J.C."/>
            <person name="Ahrendt S."/>
            <person name="Moore L.P."/>
            <person name="Eastman K.E."/>
            <person name="Scott K."/>
            <person name="Konkel Z."/>
            <person name="Mondo S.J."/>
            <person name="Kuo A."/>
            <person name="Hayes R.D."/>
            <person name="Haridas S."/>
            <person name="Andreopoulos B."/>
            <person name="Riley R."/>
            <person name="LaButti K."/>
            <person name="Pangilinan J."/>
            <person name="Lipzen A."/>
            <person name="Amirebrahimi M."/>
            <person name="Yan J."/>
            <person name="Adam C."/>
            <person name="Keymanesh K."/>
            <person name="Ng V."/>
            <person name="Louie K."/>
            <person name="Northen T."/>
            <person name="Drula E."/>
            <person name="Henrissat B."/>
            <person name="Hsieh H.M."/>
            <person name="Youens-Clark K."/>
            <person name="Lutzoni F."/>
            <person name="Miadlikowska J."/>
            <person name="Eastwood D.C."/>
            <person name="Hamelin R.C."/>
            <person name="Grigoriev I.V."/>
            <person name="U'Ren J.M."/>
        </authorList>
    </citation>
    <scope>NUCLEOTIDE SEQUENCE [LARGE SCALE GENOMIC DNA]</scope>
    <source>
        <strain evidence="1 2">ER1909</strain>
    </source>
</reference>
<keyword evidence="2" id="KW-1185">Reference proteome</keyword>
<comment type="caution">
    <text evidence="1">The sequence shown here is derived from an EMBL/GenBank/DDBJ whole genome shotgun (WGS) entry which is preliminary data.</text>
</comment>
<evidence type="ECO:0000313" key="2">
    <source>
        <dbReference type="Proteomes" id="UP001497680"/>
    </source>
</evidence>
<dbReference type="EMBL" id="MU394334">
    <property type="protein sequence ID" value="KAI6084635.1"/>
    <property type="molecule type" value="Genomic_DNA"/>
</dbReference>
<sequence length="1384" mass="155936">MEVVGSVASIIQLISVTAKVVNYCVQVADAPKKVDELGREASMMLQLLYQVKNVTARQQVDGDTPLTRGHSSGSDDLTRDLETSMVNLAQQFEKLRPRDFKSRIRFTLIEKDIEKTIERASRMNGFLNSWLTLDIKQTTEVIGDGVRNLNSHAEEDKINGKIDRIVEHYAPVSFSEKHRNVLQQRQDGTGRWFLDSKEFQDWLESAGGTLWCSGAPGAGKTVMASIIIEHLREKFQGNEKNGLAFLYCDYRQRQDQKSWTLLGNLWAQLFRGRGPSATEVEEVFGEVVARPDSTPTRSRIINMIRDEITNGNMEKVYVVIDALDECSDENERNLFVDSLHSLQPLVNVLVTSRTTHFDDGDFNNVRSVRFVPTSEDMGSYIRSRIRESKKLTGYIDRKKDLEEKIQRVVIERANGMFLLCRMHLDSLTKAITVRDVTRQLERIPQGENILKDTYDYAMERIRDQGVHIESFALQVIRWISFARRPLKLAELLCALSVSPGDIELDEDAVGEESDITNYCAGLVVVEGETKTVRFVHYTTQEYFNTLRETEEFVHSHQDLALTCITFLGLDKLFFSKDGHIAQIWPLQDEAPFFTYAALNFGYHFSQEKKVATSKEIESLRIIMDLLLELLERQEHVERAGRTIVLNIRGRISSLFQEASATQSIKATATDLAAFYNVICDDSETHHLGVSLEWLLKHTQHVTDPNDLYFGNPLHWSCLDDSVESIEVLLKSAHIEADFHTSSTQLLGWQPSVVSVAYGSLGTLKALLNHGIDIYQPPKNEWYPTILQEAIVYAHAVKGPDKTALINEIMEKDTEGRILLGRDVYMSTALMVAVRTADFGVFECVMGHYQNAQWSPGLREQAILIGDREGRTALHWAVSDSSLSFKSADRSSTTGPLRILEAILDSSHANGFLRKRDSKGDTPFEAAVRRNHIQAVDTILAKHDKHQFDQFYPNQVLSGLDLAVRVAEPPMIDLLLGKINYDILKRPGNDTVLHHAVSGNRPGNTEFLLRKLASLSLHNVPGSKGNSALHHAAASGNVDAVIMLLGQEGIKINSQNQSGQTALHLATESNLADICASLLDAGADINIKDHAGLTPPALAIKKRLSEAAAAIVYHSSANFSDLEPNEISWVQQQPWGYIVLDKSDERSKPAADAEYWPKDEEDIVKTALCLQRKLTRRASNTDNSSQRIRSTAGLISHILDLAEYWIRSTSIRVDLNERGEVRRWGEPLTPYIMSRVITSRSSQPVRRVAFEITSHDQGYCSNPDRGLSWTWFTADVHRRENSTLAKQLAGFQDQGNANREIYLAHNRGANWEWFTHRLSWSLADDSAAASSERRSWITGLTPGDRIVVVPHARYPGWENWVRRIKIDVFTTCLQSHDDYASLGTF</sequence>
<gene>
    <name evidence="1" type="ORF">F4821DRAFT_167296</name>
</gene>
<evidence type="ECO:0000313" key="1">
    <source>
        <dbReference type="EMBL" id="KAI6084635.1"/>
    </source>
</evidence>